<reference evidence="1" key="1">
    <citation type="submission" date="2010-02" db="EMBL/GenBank/DDBJ databases">
        <title>Sequencing and annotation of the Blastocystis hominis genome.</title>
        <authorList>
            <person name="Wincker P."/>
        </authorList>
    </citation>
    <scope>NUCLEOTIDE SEQUENCE</scope>
    <source>
        <strain evidence="1">Singapore isolate B</strain>
    </source>
</reference>
<gene>
    <name evidence="1" type="ORF">GSBLH_T00006758001</name>
</gene>
<dbReference type="SUPFAM" id="SSF48371">
    <property type="entry name" value="ARM repeat"/>
    <property type="match status" value="1"/>
</dbReference>
<dbReference type="EMBL" id="FN668683">
    <property type="protein sequence ID" value="CBK24307.2"/>
    <property type="molecule type" value="Genomic_DNA"/>
</dbReference>
<protein>
    <recommendedName>
        <fullName evidence="3">Condensin complex subunit 1 C-terminal domain-containing protein</fullName>
    </recommendedName>
</protein>
<dbReference type="RefSeq" id="XP_012898355.1">
    <property type="nucleotide sequence ID" value="XM_013042901.1"/>
</dbReference>
<proteinExistence type="predicted"/>
<dbReference type="InterPro" id="IPR016024">
    <property type="entry name" value="ARM-type_fold"/>
</dbReference>
<evidence type="ECO:0000313" key="1">
    <source>
        <dbReference type="EMBL" id="CBK24307.2"/>
    </source>
</evidence>
<dbReference type="InParanoid" id="D8M8B8"/>
<dbReference type="AlphaFoldDB" id="D8M8B8"/>
<dbReference type="Proteomes" id="UP000008312">
    <property type="component" value="Unassembled WGS sequence"/>
</dbReference>
<keyword evidence="2" id="KW-1185">Reference proteome</keyword>
<organism evidence="1">
    <name type="scientific">Blastocystis hominis</name>
    <dbReference type="NCBI Taxonomy" id="12968"/>
    <lineage>
        <taxon>Eukaryota</taxon>
        <taxon>Sar</taxon>
        <taxon>Stramenopiles</taxon>
        <taxon>Bigyra</taxon>
        <taxon>Opalozoa</taxon>
        <taxon>Opalinata</taxon>
        <taxon>Blastocystidae</taxon>
        <taxon>Blastocystis</taxon>
    </lineage>
</organism>
<accession>D8M8B8</accession>
<dbReference type="GeneID" id="24922882"/>
<sequence>MLPYLKERIKDSQWEVRKVIVNTFYFILANHLDEVDTDSIRCLIERTIDKRVEVRRWAISACINTLNFHLRSFWNNTKRPTRALTTKLGGMCGVFLQCYGVSNDETRNRCCELLNDRLIDECNSDEAVALAYLWFYEQLQKSNDFLELEDSVSTMNALLRTYISDWKKCIAEIAPTIGEDDAVSKLLIQLSRALSINQGSRTAPVYTTTNNCLYTLYNLSAPSLDLVEPFDQERANQVMNWLDTISSPISQTESLKEAADGLKAILKEQPEGTKLRSQFKAVFPRFYCRFCSSELVFMYLKMVNDHPNYRSSAFDLLQVIAEESGGVFMCSDVQLGLFGLLHHSLTALVESKPDSLEDVNGKKNGHAMRHRLLKLIATSSKSFESYPYALLNNDPTAEWNPAYTSELLPLFDVLIDSIGKFDFCEVKHAVVLLSYFCRFVSSSDEDVNQSIRIKYNEWIEEFFSHVPYQTNASILKIQMSAVNCLLKVDQSYPNNIGIRDLVNRIITEYEAEAKSSVMKSDEICTLFVSFLGNYLAALKMEGETSTRVLDFLNKLLTLELPSFDRLDSELSKLVRYKAFVSLMKCAAIKCYSPYFTPERFYSIGKTLEEIKDIDLAKRVVSKLSVLIREKLLPTKYASYLMVFWFLKNEKLQNLIKTELNAIILQQRKFLMLYQSSRFSVSSPDQSPIYQLTPEYSLVYLLPLLSRLSAYSDLSDSPSKLQIRCVHIALNSFIASTNENFGFVNAIVNAVLTHRDRLLPSNDILQRLATLCSQLLHQRLQVMKNVDVSYNETIRLPALYYAPTERSARSTAASSTF</sequence>
<dbReference type="OrthoDB" id="200660at2759"/>
<name>D8M8B8_BLAHO</name>
<evidence type="ECO:0008006" key="3">
    <source>
        <dbReference type="Google" id="ProtNLM"/>
    </source>
</evidence>
<evidence type="ECO:0000313" key="2">
    <source>
        <dbReference type="Proteomes" id="UP000008312"/>
    </source>
</evidence>